<dbReference type="RefSeq" id="WP_338605734.1">
    <property type="nucleotide sequence ID" value="NZ_AP028679.1"/>
</dbReference>
<organism evidence="6 7">
    <name type="scientific">Desulfoferula mesophila</name>
    <dbReference type="NCBI Taxonomy" id="3058419"/>
    <lineage>
        <taxon>Bacteria</taxon>
        <taxon>Pseudomonadati</taxon>
        <taxon>Thermodesulfobacteriota</taxon>
        <taxon>Desulfarculia</taxon>
        <taxon>Desulfarculales</taxon>
        <taxon>Desulfarculaceae</taxon>
        <taxon>Desulfoferula</taxon>
    </lineage>
</organism>
<evidence type="ECO:0000259" key="4">
    <source>
        <dbReference type="Pfam" id="PF00675"/>
    </source>
</evidence>
<dbReference type="Gene3D" id="3.30.830.10">
    <property type="entry name" value="Metalloenzyme, LuxS/M16 peptidase-like"/>
    <property type="match status" value="2"/>
</dbReference>
<dbReference type="PANTHER" id="PTHR11851">
    <property type="entry name" value="METALLOPROTEASE"/>
    <property type="match status" value="1"/>
</dbReference>
<evidence type="ECO:0000313" key="6">
    <source>
        <dbReference type="EMBL" id="BEQ14007.1"/>
    </source>
</evidence>
<dbReference type="GO" id="GO:0004222">
    <property type="term" value="F:metalloendopeptidase activity"/>
    <property type="evidence" value="ECO:0007669"/>
    <property type="project" value="InterPro"/>
</dbReference>
<reference evidence="7" key="1">
    <citation type="journal article" date="2023" name="Arch. Microbiol.">
        <title>Desulfoferula mesophilus gen. nov. sp. nov., a mesophilic sulfate-reducing bacterium isolated from a brackish lake sediment.</title>
        <authorList>
            <person name="Watanabe T."/>
            <person name="Yabe T."/>
            <person name="Tsuji J.M."/>
            <person name="Fukui M."/>
        </authorList>
    </citation>
    <scope>NUCLEOTIDE SEQUENCE [LARGE SCALE GENOMIC DNA]</scope>
    <source>
        <strain evidence="7">12FAK</strain>
    </source>
</reference>
<gene>
    <name evidence="6" type="ORF">FAK_10730</name>
</gene>
<dbReference type="KEGG" id="dmp:FAK_10730"/>
<proteinExistence type="inferred from homology"/>
<evidence type="ECO:0000259" key="5">
    <source>
        <dbReference type="Pfam" id="PF05193"/>
    </source>
</evidence>
<dbReference type="InterPro" id="IPR001431">
    <property type="entry name" value="Pept_M16_Zn_BS"/>
</dbReference>
<dbReference type="GO" id="GO:0006508">
    <property type="term" value="P:proteolysis"/>
    <property type="evidence" value="ECO:0007669"/>
    <property type="project" value="InterPro"/>
</dbReference>
<protein>
    <submittedName>
        <fullName evidence="6">Peptidase M16</fullName>
    </submittedName>
</protein>
<accession>A0AAU9F1G1</accession>
<comment type="cofactor">
    <cofactor evidence="1">
        <name>Zn(2+)</name>
        <dbReference type="ChEBI" id="CHEBI:29105"/>
    </cofactor>
</comment>
<dbReference type="EMBL" id="AP028679">
    <property type="protein sequence ID" value="BEQ14007.1"/>
    <property type="molecule type" value="Genomic_DNA"/>
</dbReference>
<comment type="similarity">
    <text evidence="2 3">Belongs to the peptidase M16 family.</text>
</comment>
<evidence type="ECO:0000256" key="2">
    <source>
        <dbReference type="ARBA" id="ARBA00007261"/>
    </source>
</evidence>
<dbReference type="AlphaFoldDB" id="A0AAU9F1G1"/>
<name>A0AAU9F1G1_9BACT</name>
<sequence>MINKTTLDNGVRLVTEDLPHAYSVTAGLWMEVGSRDEEPAQSGISHFIEHMAFKGTARRDALAIARELDRLGGLANAFTSKESTCFHARTLAEHLETISDLLTDIFLHPAYDAIEVERERQVILQEICAVEDTPDELVHVLFGQNFWPGHPMGRPVLGSSESVGAVGRQDLVDYLAGSYAPDRLVVAAVGRLEHQRIVDLLGAALAELPMLPARHTRQVPAAKPGLVVVPRQCEQVHVAMGAPAPAATDPDRFTAALLNVILGGNMSSRLFQEVREKRGLAYAVYSYLSSYSDSGVLGVYMGVAPGRSPEALKVARGELERLAVEPVSEEELEHAKEHTKGSILLGAENPDSRMFRLARNEFNFGRDVPLEEVVAKIEAVQVADILRVAAECLDPAKLGVTVLGPADAAGLSREVGA</sequence>
<feature type="domain" description="Peptidase M16 N-terminal" evidence="4">
    <location>
        <begin position="13"/>
        <end position="158"/>
    </location>
</feature>
<dbReference type="InterPro" id="IPR011765">
    <property type="entry name" value="Pept_M16_N"/>
</dbReference>
<dbReference type="Proteomes" id="UP001366166">
    <property type="component" value="Chromosome"/>
</dbReference>
<dbReference type="PANTHER" id="PTHR11851:SF49">
    <property type="entry name" value="MITOCHONDRIAL-PROCESSING PEPTIDASE SUBUNIT ALPHA"/>
    <property type="match status" value="1"/>
</dbReference>
<evidence type="ECO:0000256" key="1">
    <source>
        <dbReference type="ARBA" id="ARBA00001947"/>
    </source>
</evidence>
<dbReference type="InterPro" id="IPR050361">
    <property type="entry name" value="MPP/UQCRC_Complex"/>
</dbReference>
<dbReference type="Pfam" id="PF05193">
    <property type="entry name" value="Peptidase_M16_C"/>
    <property type="match status" value="1"/>
</dbReference>
<dbReference type="InterPro" id="IPR007863">
    <property type="entry name" value="Peptidase_M16_C"/>
</dbReference>
<keyword evidence="7" id="KW-1185">Reference proteome</keyword>
<dbReference type="PROSITE" id="PS00143">
    <property type="entry name" value="INSULINASE"/>
    <property type="match status" value="1"/>
</dbReference>
<evidence type="ECO:0000313" key="7">
    <source>
        <dbReference type="Proteomes" id="UP001366166"/>
    </source>
</evidence>
<dbReference type="InterPro" id="IPR011249">
    <property type="entry name" value="Metalloenz_LuxS/M16"/>
</dbReference>
<dbReference type="Pfam" id="PF00675">
    <property type="entry name" value="Peptidase_M16"/>
    <property type="match status" value="1"/>
</dbReference>
<feature type="domain" description="Peptidase M16 C-terminal" evidence="5">
    <location>
        <begin position="167"/>
        <end position="337"/>
    </location>
</feature>
<evidence type="ECO:0000256" key="3">
    <source>
        <dbReference type="RuleBase" id="RU004447"/>
    </source>
</evidence>
<dbReference type="SUPFAM" id="SSF63411">
    <property type="entry name" value="LuxS/MPP-like metallohydrolase"/>
    <property type="match status" value="2"/>
</dbReference>
<dbReference type="GO" id="GO:0046872">
    <property type="term" value="F:metal ion binding"/>
    <property type="evidence" value="ECO:0007669"/>
    <property type="project" value="InterPro"/>
</dbReference>